<dbReference type="Gene3D" id="1.10.10.60">
    <property type="entry name" value="Homeodomain-like"/>
    <property type="match status" value="2"/>
</dbReference>
<proteinExistence type="predicted"/>
<evidence type="ECO:0000256" key="1">
    <source>
        <dbReference type="ARBA" id="ARBA00023015"/>
    </source>
</evidence>
<dbReference type="InterPro" id="IPR050204">
    <property type="entry name" value="AraC_XylS_family_regulators"/>
</dbReference>
<reference evidence="6" key="1">
    <citation type="submission" date="2018-07" db="EMBL/GenBank/DDBJ databases">
        <authorList>
            <person name="Safronova V.I."/>
            <person name="Chirak E.R."/>
            <person name="Sazanova A.L."/>
        </authorList>
    </citation>
    <scope>NUCLEOTIDE SEQUENCE [LARGE SCALE GENOMIC DNA]</scope>
    <source>
        <strain evidence="6">RCAM04685</strain>
    </source>
</reference>
<keyword evidence="1" id="KW-0805">Transcription regulation</keyword>
<dbReference type="InterPro" id="IPR009057">
    <property type="entry name" value="Homeodomain-like_sf"/>
</dbReference>
<dbReference type="Proteomes" id="UP000255207">
    <property type="component" value="Unassembled WGS sequence"/>
</dbReference>
<dbReference type="RefSeq" id="WP_114832653.1">
    <property type="nucleotide sequence ID" value="NZ_QQTO01000041.1"/>
</dbReference>
<keyword evidence="3" id="KW-0804">Transcription</keyword>
<evidence type="ECO:0000259" key="4">
    <source>
        <dbReference type="PROSITE" id="PS01124"/>
    </source>
</evidence>
<comment type="caution">
    <text evidence="5">The sequence shown here is derived from an EMBL/GenBank/DDBJ whole genome shotgun (WGS) entry which is preliminary data.</text>
</comment>
<dbReference type="SUPFAM" id="SSF46689">
    <property type="entry name" value="Homeodomain-like"/>
    <property type="match status" value="2"/>
</dbReference>
<evidence type="ECO:0000256" key="3">
    <source>
        <dbReference type="ARBA" id="ARBA00023163"/>
    </source>
</evidence>
<dbReference type="EMBL" id="QQTP01000028">
    <property type="protein sequence ID" value="RDJ19763.1"/>
    <property type="molecule type" value="Genomic_DNA"/>
</dbReference>
<protein>
    <submittedName>
        <fullName evidence="5">AraC family transcriptional regulator</fullName>
    </submittedName>
</protein>
<organism evidence="5 6">
    <name type="scientific">Bosea caraganae</name>
    <dbReference type="NCBI Taxonomy" id="2763117"/>
    <lineage>
        <taxon>Bacteria</taxon>
        <taxon>Pseudomonadati</taxon>
        <taxon>Pseudomonadota</taxon>
        <taxon>Alphaproteobacteria</taxon>
        <taxon>Hyphomicrobiales</taxon>
        <taxon>Boseaceae</taxon>
        <taxon>Bosea</taxon>
    </lineage>
</organism>
<dbReference type="SMART" id="SM00342">
    <property type="entry name" value="HTH_ARAC"/>
    <property type="match status" value="1"/>
</dbReference>
<evidence type="ECO:0000256" key="2">
    <source>
        <dbReference type="ARBA" id="ARBA00023125"/>
    </source>
</evidence>
<evidence type="ECO:0000313" key="5">
    <source>
        <dbReference type="EMBL" id="RDJ19763.1"/>
    </source>
</evidence>
<dbReference type="PANTHER" id="PTHR46796:SF6">
    <property type="entry name" value="ARAC SUBFAMILY"/>
    <property type="match status" value="1"/>
</dbReference>
<dbReference type="GO" id="GO:0003700">
    <property type="term" value="F:DNA-binding transcription factor activity"/>
    <property type="evidence" value="ECO:0007669"/>
    <property type="project" value="InterPro"/>
</dbReference>
<evidence type="ECO:0000313" key="6">
    <source>
        <dbReference type="Proteomes" id="UP000255207"/>
    </source>
</evidence>
<dbReference type="InterPro" id="IPR018060">
    <property type="entry name" value="HTH_AraC"/>
</dbReference>
<keyword evidence="2" id="KW-0238">DNA-binding</keyword>
<dbReference type="PANTHER" id="PTHR46796">
    <property type="entry name" value="HTH-TYPE TRANSCRIPTIONAL ACTIVATOR RHAS-RELATED"/>
    <property type="match status" value="1"/>
</dbReference>
<dbReference type="AlphaFoldDB" id="A0A370KXP3"/>
<gene>
    <name evidence="5" type="ORF">DWE98_27945</name>
</gene>
<name>A0A370KXP3_9HYPH</name>
<dbReference type="PROSITE" id="PS01124">
    <property type="entry name" value="HTH_ARAC_FAMILY_2"/>
    <property type="match status" value="1"/>
</dbReference>
<dbReference type="Pfam" id="PF12833">
    <property type="entry name" value="HTH_18"/>
    <property type="match status" value="1"/>
</dbReference>
<dbReference type="GO" id="GO:0043565">
    <property type="term" value="F:sequence-specific DNA binding"/>
    <property type="evidence" value="ECO:0007669"/>
    <property type="project" value="InterPro"/>
</dbReference>
<sequence length="281" mass="31179">MLRGIPDEWGPKFERDGGAVARTRTGPNAIHFTAPAHMVLVMFTAQPQRQVALNSDKKAIGLAPVGSLEIIPQHSELFARWVVEKQNLLVAVDGTRFERLAGLEFDRDTFELHPPKLGFVDDEAYALARRMRQEVENADLGSEESLDALVTVFSTYLLRNYSSLKGHQPRVFNGGLPPGVWRRVNDFIQGHLSEHLSLERLAAIAHLSPSHFARAFKQTTGQSPHQYVISSRLAHARSLIASSDTPLSQIAMSTGFSSNSHMTAMMRQVWGATPTEFRRGG</sequence>
<keyword evidence="6" id="KW-1185">Reference proteome</keyword>
<accession>A0A370KXP3</accession>
<dbReference type="OrthoDB" id="9793422at2"/>
<feature type="domain" description="HTH araC/xylS-type" evidence="4">
    <location>
        <begin position="182"/>
        <end position="280"/>
    </location>
</feature>